<feature type="region of interest" description="Disordered" evidence="1">
    <location>
        <begin position="45"/>
        <end position="65"/>
    </location>
</feature>
<dbReference type="Proteomes" id="UP000675554">
    <property type="component" value="Unassembled WGS sequence"/>
</dbReference>
<gene>
    <name evidence="2" type="ORF">KDA82_40530</name>
</gene>
<feature type="non-terminal residue" evidence="2">
    <location>
        <position position="1"/>
    </location>
</feature>
<feature type="non-terminal residue" evidence="2">
    <location>
        <position position="190"/>
    </location>
</feature>
<accession>A0A8T4JC46</accession>
<comment type="caution">
    <text evidence="2">The sequence shown here is derived from an EMBL/GenBank/DDBJ whole genome shotgun (WGS) entry which is preliminary data.</text>
</comment>
<evidence type="ECO:0000256" key="1">
    <source>
        <dbReference type="SAM" id="MobiDB-lite"/>
    </source>
</evidence>
<proteinExistence type="predicted"/>
<name>A0A8T4JC46_9ACTN</name>
<organism evidence="2 3">
    <name type="scientific">Streptomyces daliensis</name>
    <dbReference type="NCBI Taxonomy" id="299421"/>
    <lineage>
        <taxon>Bacteria</taxon>
        <taxon>Bacillati</taxon>
        <taxon>Actinomycetota</taxon>
        <taxon>Actinomycetes</taxon>
        <taxon>Kitasatosporales</taxon>
        <taxon>Streptomycetaceae</taxon>
        <taxon>Streptomyces</taxon>
    </lineage>
</organism>
<reference evidence="2" key="1">
    <citation type="submission" date="2021-04" db="EMBL/GenBank/DDBJ databases">
        <title>Sequencing of actinobacteria type strains.</title>
        <authorList>
            <person name="Nguyen G.-S."/>
            <person name="Wentzel A."/>
        </authorList>
    </citation>
    <scope>NUCLEOTIDE SEQUENCE</scope>
    <source>
        <strain evidence="2">DSM 42095</strain>
    </source>
</reference>
<keyword evidence="3" id="KW-1185">Reference proteome</keyword>
<dbReference type="SUPFAM" id="SSF52540">
    <property type="entry name" value="P-loop containing nucleoside triphosphate hydrolases"/>
    <property type="match status" value="1"/>
</dbReference>
<dbReference type="Gene3D" id="3.40.50.300">
    <property type="entry name" value="P-loop containing nucleotide triphosphate hydrolases"/>
    <property type="match status" value="1"/>
</dbReference>
<evidence type="ECO:0000313" key="2">
    <source>
        <dbReference type="EMBL" id="MBR7679114.1"/>
    </source>
</evidence>
<protein>
    <submittedName>
        <fullName evidence="2">Uncharacterized protein</fullName>
    </submittedName>
</protein>
<dbReference type="AlphaFoldDB" id="A0A8T4JC46"/>
<dbReference type="EMBL" id="JAGSMN010002281">
    <property type="protein sequence ID" value="MBR7679114.1"/>
    <property type="molecule type" value="Genomic_DNA"/>
</dbReference>
<evidence type="ECO:0000313" key="3">
    <source>
        <dbReference type="Proteomes" id="UP000675554"/>
    </source>
</evidence>
<dbReference type="InterPro" id="IPR027417">
    <property type="entry name" value="P-loop_NTPase"/>
</dbReference>
<sequence length="190" mass="19917">WGAACAGAAGFVVPAVWDRVKERRDRVRTELERRSAAVARLAEVSDEMTAPPAMPTVPRPRGTGDVVGLLRPQRAVVAFIGREGELRRLREWCHADGRNGGDGVSVGGGGGGGTGAAVALVTGTGGVGKTRLALRLAEELRQRGWSCRWVRAGGEADVVTTVREVGAAPVLLVVDYAETRTGLRALLTAV</sequence>